<accession>A0A3S9XGD5</accession>
<dbReference type="Pfam" id="PF02643">
    <property type="entry name" value="DUF192"/>
    <property type="match status" value="1"/>
</dbReference>
<dbReference type="Gene3D" id="2.60.120.1140">
    <property type="entry name" value="Protein of unknown function DUF192"/>
    <property type="match status" value="1"/>
</dbReference>
<dbReference type="AlphaFoldDB" id="A0A3S9XGD5"/>
<proteinExistence type="predicted"/>
<gene>
    <name evidence="1" type="ORF">DM558_11595</name>
</gene>
<evidence type="ECO:0000313" key="2">
    <source>
        <dbReference type="Proteomes" id="UP000273143"/>
    </source>
</evidence>
<evidence type="ECO:0000313" key="1">
    <source>
        <dbReference type="EMBL" id="AZS51376.1"/>
    </source>
</evidence>
<dbReference type="InterPro" id="IPR038695">
    <property type="entry name" value="Saro_0823-like_sf"/>
</dbReference>
<dbReference type="KEGG" id="emo:DM558_11595"/>
<dbReference type="PANTHER" id="PTHR37953:SF1">
    <property type="entry name" value="UPF0127 PROTEIN MJ1496"/>
    <property type="match status" value="1"/>
</dbReference>
<name>A0A3S9XGD5_9GAMM</name>
<organism evidence="1 2">
    <name type="scientific">Entomomonas moraniae</name>
    <dbReference type="NCBI Taxonomy" id="2213226"/>
    <lineage>
        <taxon>Bacteria</taxon>
        <taxon>Pseudomonadati</taxon>
        <taxon>Pseudomonadota</taxon>
        <taxon>Gammaproteobacteria</taxon>
        <taxon>Pseudomonadales</taxon>
        <taxon>Pseudomonadaceae</taxon>
        <taxon>Entomomonas</taxon>
    </lineage>
</organism>
<sequence length="154" mass="17583">MLKDNDAMKRFIVSFILMVGLYVHYSGAQEVVFDKQPLVINGITLQAEVAETTEQRQQGLMNRKTLDQGHGMLFKFDVDSAPCFWMKNTYIPLSLAFINKDGFILQIEQLSPESTHLACSEYPIRYALEVQQGWFYEQNIDVGAKIEGIIRSTP</sequence>
<dbReference type="Proteomes" id="UP000273143">
    <property type="component" value="Chromosome"/>
</dbReference>
<protein>
    <submittedName>
        <fullName evidence="1">DUF192 domain-containing protein</fullName>
    </submittedName>
</protein>
<dbReference type="EMBL" id="CP029822">
    <property type="protein sequence ID" value="AZS51376.1"/>
    <property type="molecule type" value="Genomic_DNA"/>
</dbReference>
<dbReference type="InterPro" id="IPR003795">
    <property type="entry name" value="DUF192"/>
</dbReference>
<keyword evidence="2" id="KW-1185">Reference proteome</keyword>
<dbReference type="PANTHER" id="PTHR37953">
    <property type="entry name" value="UPF0127 PROTEIN MJ1496"/>
    <property type="match status" value="1"/>
</dbReference>
<reference evidence="2" key="1">
    <citation type="submission" date="2018-06" db="EMBL/GenBank/DDBJ databases">
        <title>Complete genome of Pseudomonas insecticola strain QZS01.</title>
        <authorList>
            <person name="Wang J."/>
            <person name="Su Q."/>
        </authorList>
    </citation>
    <scope>NUCLEOTIDE SEQUENCE [LARGE SCALE GENOMIC DNA]</scope>
    <source>
        <strain evidence="2">QZS01</strain>
    </source>
</reference>